<gene>
    <name evidence="1" type="ORF">SAMN04488498_10641</name>
</gene>
<keyword evidence="2" id="KW-1185">Reference proteome</keyword>
<name>A0A1I3Z9W7_9HYPH</name>
<protein>
    <recommendedName>
        <fullName evidence="3">DUF1127 domain-containing protein</fullName>
    </recommendedName>
</protein>
<reference evidence="1 2" key="1">
    <citation type="submission" date="2016-10" db="EMBL/GenBank/DDBJ databases">
        <authorList>
            <person name="Varghese N."/>
            <person name="Submissions S."/>
        </authorList>
    </citation>
    <scope>NUCLEOTIDE SEQUENCE [LARGE SCALE GENOMIC DNA]</scope>
    <source>
        <strain evidence="1 2">DSM 21822</strain>
    </source>
</reference>
<sequence>METPPQRWVNPMSRMFTKLATSHASALPWGMPGHRVRNAPRTINLRARPRPDRTVYAAPFDMRLPGKRLNELEPEDWYPKQPVMKRQRFAFLWIGLGALRERLHRYAERRALSKATFMLGSAPDSMLEDIGVSRCEITYSVQHGRHHDPVR</sequence>
<dbReference type="AlphaFoldDB" id="A0A1I3Z9W7"/>
<evidence type="ECO:0000313" key="1">
    <source>
        <dbReference type="EMBL" id="SFK40785.1"/>
    </source>
</evidence>
<evidence type="ECO:0000313" key="2">
    <source>
        <dbReference type="Proteomes" id="UP000323300"/>
    </source>
</evidence>
<proteinExistence type="predicted"/>
<dbReference type="Proteomes" id="UP000323300">
    <property type="component" value="Unassembled WGS sequence"/>
</dbReference>
<organism evidence="1 2">
    <name type="scientific">Neomesorhizobium albiziae</name>
    <dbReference type="NCBI Taxonomy" id="335020"/>
    <lineage>
        <taxon>Bacteria</taxon>
        <taxon>Pseudomonadati</taxon>
        <taxon>Pseudomonadota</taxon>
        <taxon>Alphaproteobacteria</taxon>
        <taxon>Hyphomicrobiales</taxon>
        <taxon>Phyllobacteriaceae</taxon>
        <taxon>Neomesorhizobium</taxon>
    </lineage>
</organism>
<accession>A0A1I3Z9W7</accession>
<dbReference type="EMBL" id="FOSL01000006">
    <property type="protein sequence ID" value="SFK40785.1"/>
    <property type="molecule type" value="Genomic_DNA"/>
</dbReference>
<evidence type="ECO:0008006" key="3">
    <source>
        <dbReference type="Google" id="ProtNLM"/>
    </source>
</evidence>